<dbReference type="PANTHER" id="PTHR46825:SF7">
    <property type="entry name" value="D-ALANYL-D-ALANINE CARBOXYPEPTIDASE"/>
    <property type="match status" value="1"/>
</dbReference>
<feature type="compositionally biased region" description="Basic residues" evidence="1">
    <location>
        <begin position="7"/>
        <end position="29"/>
    </location>
</feature>
<protein>
    <recommendedName>
        <fullName evidence="2">Beta-lactamase-related domain-containing protein</fullName>
    </recommendedName>
</protein>
<keyword evidence="4" id="KW-1185">Reference proteome</keyword>
<proteinExistence type="predicted"/>
<feature type="domain" description="Beta-lactamase-related" evidence="2">
    <location>
        <begin position="48"/>
        <end position="156"/>
    </location>
</feature>
<dbReference type="Gene3D" id="3.40.710.10">
    <property type="entry name" value="DD-peptidase/beta-lactamase superfamily"/>
    <property type="match status" value="1"/>
</dbReference>
<reference evidence="3 4" key="1">
    <citation type="journal article" date="2019" name="Int. J. Syst. Evol. Microbiol.">
        <title>The Global Catalogue of Microorganisms (GCM) 10K type strain sequencing project: providing services to taxonomists for standard genome sequencing and annotation.</title>
        <authorList>
            <consortium name="The Broad Institute Genomics Platform"/>
            <consortium name="The Broad Institute Genome Sequencing Center for Infectious Disease"/>
            <person name="Wu L."/>
            <person name="Ma J."/>
        </authorList>
    </citation>
    <scope>NUCLEOTIDE SEQUENCE [LARGE SCALE GENOMIC DNA]</scope>
    <source>
        <strain evidence="3 4">JCM 10649</strain>
    </source>
</reference>
<dbReference type="PANTHER" id="PTHR46825">
    <property type="entry name" value="D-ALANYL-D-ALANINE-CARBOXYPEPTIDASE/ENDOPEPTIDASE AMPH"/>
    <property type="match status" value="1"/>
</dbReference>
<dbReference type="InterPro" id="IPR050491">
    <property type="entry name" value="AmpC-like"/>
</dbReference>
<accession>A0ABN0ZBN9</accession>
<name>A0ABN0ZBN9_9ACTN</name>
<evidence type="ECO:0000313" key="3">
    <source>
        <dbReference type="EMBL" id="GAA0442626.1"/>
    </source>
</evidence>
<dbReference type="Proteomes" id="UP001499895">
    <property type="component" value="Unassembled WGS sequence"/>
</dbReference>
<organism evidence="3 4">
    <name type="scientific">Streptomyces stramineus</name>
    <dbReference type="NCBI Taxonomy" id="173861"/>
    <lineage>
        <taxon>Bacteria</taxon>
        <taxon>Bacillati</taxon>
        <taxon>Actinomycetota</taxon>
        <taxon>Actinomycetes</taxon>
        <taxon>Kitasatosporales</taxon>
        <taxon>Streptomycetaceae</taxon>
        <taxon>Streptomyces</taxon>
    </lineage>
</organism>
<evidence type="ECO:0000313" key="4">
    <source>
        <dbReference type="Proteomes" id="UP001499895"/>
    </source>
</evidence>
<evidence type="ECO:0000259" key="2">
    <source>
        <dbReference type="Pfam" id="PF00144"/>
    </source>
</evidence>
<dbReference type="Pfam" id="PF00144">
    <property type="entry name" value="Beta-lactamase"/>
    <property type="match status" value="1"/>
</dbReference>
<comment type="caution">
    <text evidence="3">The sequence shown here is derived from an EMBL/GenBank/DDBJ whole genome shotgun (WGS) entry which is preliminary data.</text>
</comment>
<dbReference type="InterPro" id="IPR012338">
    <property type="entry name" value="Beta-lactam/transpept-like"/>
</dbReference>
<dbReference type="SUPFAM" id="SSF56601">
    <property type="entry name" value="beta-lactamase/transpeptidase-like"/>
    <property type="match status" value="1"/>
</dbReference>
<gene>
    <name evidence="3" type="ORF">GCM10009544_01730</name>
</gene>
<dbReference type="EMBL" id="BAAAHB010000001">
    <property type="protein sequence ID" value="GAA0442626.1"/>
    <property type="molecule type" value="Genomic_DNA"/>
</dbReference>
<dbReference type="InterPro" id="IPR001466">
    <property type="entry name" value="Beta-lactam-related"/>
</dbReference>
<feature type="region of interest" description="Disordered" evidence="1">
    <location>
        <begin position="1"/>
        <end position="39"/>
    </location>
</feature>
<evidence type="ECO:0000256" key="1">
    <source>
        <dbReference type="SAM" id="MobiDB-lite"/>
    </source>
</evidence>
<feature type="compositionally biased region" description="Basic and acidic residues" evidence="1">
    <location>
        <begin position="30"/>
        <end position="39"/>
    </location>
</feature>
<sequence>MRERGRPGCRRGHGGGSSRARRDKGRPGRRHEPGDRDERVELESAMEGVHRAGVPGVFVEVRDAGRTWRGSPGVADVKAGRPVTPDMRQRVGSITRTFTAAAVMQQVEQGRMRLEAPIGDYLPQLVPGERDRKITVGMLLNNTSGFPDYVRYAFPWRQRLTLTWRWPA</sequence>